<name>A0A834TZX7_9FABA</name>
<keyword evidence="3" id="KW-1185">Reference proteome</keyword>
<sequence length="63" mass="6988">MDDHTNAKESIKTPFQTHSQAGAPLPQFLFLKAVKSKVGNPVGLQNRGSGEERQNRNITLQQQ</sequence>
<protein>
    <submittedName>
        <fullName evidence="2">Uncharacterized protein</fullName>
    </submittedName>
</protein>
<evidence type="ECO:0000256" key="1">
    <source>
        <dbReference type="SAM" id="MobiDB-lite"/>
    </source>
</evidence>
<reference evidence="2" key="1">
    <citation type="submission" date="2020-09" db="EMBL/GenBank/DDBJ databases">
        <title>Genome-Enabled Discovery of Anthraquinone Biosynthesis in Senna tora.</title>
        <authorList>
            <person name="Kang S.-H."/>
            <person name="Pandey R.P."/>
            <person name="Lee C.-M."/>
            <person name="Sim J.-S."/>
            <person name="Jeong J.-T."/>
            <person name="Choi B.-S."/>
            <person name="Jung M."/>
            <person name="Ginzburg D."/>
            <person name="Zhao K."/>
            <person name="Won S.Y."/>
            <person name="Oh T.-J."/>
            <person name="Yu Y."/>
            <person name="Kim N.-H."/>
            <person name="Lee O.R."/>
            <person name="Lee T.-H."/>
            <person name="Bashyal P."/>
            <person name="Kim T.-S."/>
            <person name="Lee W.-H."/>
            <person name="Kawkins C."/>
            <person name="Kim C.-K."/>
            <person name="Kim J.S."/>
            <person name="Ahn B.O."/>
            <person name="Rhee S.Y."/>
            <person name="Sohng J.K."/>
        </authorList>
    </citation>
    <scope>NUCLEOTIDE SEQUENCE</scope>
    <source>
        <tissue evidence="2">Leaf</tissue>
    </source>
</reference>
<feature type="region of interest" description="Disordered" evidence="1">
    <location>
        <begin position="1"/>
        <end position="21"/>
    </location>
</feature>
<gene>
    <name evidence="2" type="ORF">G2W53_011909</name>
</gene>
<accession>A0A834TZX7</accession>
<feature type="compositionally biased region" description="Basic and acidic residues" evidence="1">
    <location>
        <begin position="1"/>
        <end position="11"/>
    </location>
</feature>
<evidence type="ECO:0000313" key="2">
    <source>
        <dbReference type="EMBL" id="KAF7829576.1"/>
    </source>
</evidence>
<evidence type="ECO:0000313" key="3">
    <source>
        <dbReference type="Proteomes" id="UP000634136"/>
    </source>
</evidence>
<proteinExistence type="predicted"/>
<dbReference type="Proteomes" id="UP000634136">
    <property type="component" value="Unassembled WGS sequence"/>
</dbReference>
<dbReference type="AlphaFoldDB" id="A0A834TZX7"/>
<feature type="region of interest" description="Disordered" evidence="1">
    <location>
        <begin position="41"/>
        <end position="63"/>
    </location>
</feature>
<dbReference type="EMBL" id="JAAIUW010000005">
    <property type="protein sequence ID" value="KAF7829576.1"/>
    <property type="molecule type" value="Genomic_DNA"/>
</dbReference>
<comment type="caution">
    <text evidence="2">The sequence shown here is derived from an EMBL/GenBank/DDBJ whole genome shotgun (WGS) entry which is preliminary data.</text>
</comment>
<organism evidence="2 3">
    <name type="scientific">Senna tora</name>
    <dbReference type="NCBI Taxonomy" id="362788"/>
    <lineage>
        <taxon>Eukaryota</taxon>
        <taxon>Viridiplantae</taxon>
        <taxon>Streptophyta</taxon>
        <taxon>Embryophyta</taxon>
        <taxon>Tracheophyta</taxon>
        <taxon>Spermatophyta</taxon>
        <taxon>Magnoliopsida</taxon>
        <taxon>eudicotyledons</taxon>
        <taxon>Gunneridae</taxon>
        <taxon>Pentapetalae</taxon>
        <taxon>rosids</taxon>
        <taxon>fabids</taxon>
        <taxon>Fabales</taxon>
        <taxon>Fabaceae</taxon>
        <taxon>Caesalpinioideae</taxon>
        <taxon>Cassia clade</taxon>
        <taxon>Senna</taxon>
    </lineage>
</organism>